<protein>
    <submittedName>
        <fullName evidence="1">Uncharacterized protein</fullName>
    </submittedName>
</protein>
<name>A0ACB9M7T2_9MYRT</name>
<gene>
    <name evidence="1" type="ORF">MLD38_033607</name>
</gene>
<dbReference type="Proteomes" id="UP001057402">
    <property type="component" value="Chromosome 10"/>
</dbReference>
<dbReference type="EMBL" id="CM042889">
    <property type="protein sequence ID" value="KAI4320093.1"/>
    <property type="molecule type" value="Genomic_DNA"/>
</dbReference>
<organism evidence="1 2">
    <name type="scientific">Melastoma candidum</name>
    <dbReference type="NCBI Taxonomy" id="119954"/>
    <lineage>
        <taxon>Eukaryota</taxon>
        <taxon>Viridiplantae</taxon>
        <taxon>Streptophyta</taxon>
        <taxon>Embryophyta</taxon>
        <taxon>Tracheophyta</taxon>
        <taxon>Spermatophyta</taxon>
        <taxon>Magnoliopsida</taxon>
        <taxon>eudicotyledons</taxon>
        <taxon>Gunneridae</taxon>
        <taxon>Pentapetalae</taxon>
        <taxon>rosids</taxon>
        <taxon>malvids</taxon>
        <taxon>Myrtales</taxon>
        <taxon>Melastomataceae</taxon>
        <taxon>Melastomatoideae</taxon>
        <taxon>Melastomateae</taxon>
        <taxon>Melastoma</taxon>
    </lineage>
</organism>
<keyword evidence="2" id="KW-1185">Reference proteome</keyword>
<evidence type="ECO:0000313" key="2">
    <source>
        <dbReference type="Proteomes" id="UP001057402"/>
    </source>
</evidence>
<evidence type="ECO:0000313" key="1">
    <source>
        <dbReference type="EMBL" id="KAI4320093.1"/>
    </source>
</evidence>
<comment type="caution">
    <text evidence="1">The sequence shown here is derived from an EMBL/GenBank/DDBJ whole genome shotgun (WGS) entry which is preliminary data.</text>
</comment>
<sequence length="281" mass="31189">MSSDKKNPGILNLNAPLLSTRRPFFPSRQRLSTSSRPLSPPPPHQCIPFSWELTPGLPKLIDCPPSSDSFNDYAPHGGFFTPRPRPPPGRYLSSRRHIRRMSLCDRDELDDASYYCCYDNPTSRPDSLSASNINAVDTFSLSEAIDALEKAEVDASDSNPSALKRMAETAEGSSPSFMINRFLPDANALAASSALRYYSSSSSSWNNKTRRQGSQGSYSSRDEGDEEGEVRWWSSKACGMERVLQWGMKPRLCGDSSRRRSPMVVRPLSILGGNRRSKPSS</sequence>
<proteinExistence type="predicted"/>
<accession>A0ACB9M7T2</accession>
<reference evidence="2" key="1">
    <citation type="journal article" date="2023" name="Front. Plant Sci.">
        <title>Chromosomal-level genome assembly of Melastoma candidum provides insights into trichome evolution.</title>
        <authorList>
            <person name="Zhong Y."/>
            <person name="Wu W."/>
            <person name="Sun C."/>
            <person name="Zou P."/>
            <person name="Liu Y."/>
            <person name="Dai S."/>
            <person name="Zhou R."/>
        </authorList>
    </citation>
    <scope>NUCLEOTIDE SEQUENCE [LARGE SCALE GENOMIC DNA]</scope>
</reference>